<dbReference type="PROSITE" id="PS00136">
    <property type="entry name" value="SUBTILASE_ASP"/>
    <property type="match status" value="1"/>
</dbReference>
<dbReference type="OrthoDB" id="206201at2759"/>
<dbReference type="Proteomes" id="UP000694255">
    <property type="component" value="Unassembled WGS sequence"/>
</dbReference>
<dbReference type="PROSITE" id="PS00138">
    <property type="entry name" value="SUBTILASE_SER"/>
    <property type="match status" value="1"/>
</dbReference>
<feature type="active site" description="Charge relay system" evidence="5">
    <location>
        <position position="308"/>
    </location>
</feature>
<dbReference type="GO" id="GO:0004252">
    <property type="term" value="F:serine-type endopeptidase activity"/>
    <property type="evidence" value="ECO:0007669"/>
    <property type="project" value="UniProtKB-UniRule"/>
</dbReference>
<keyword evidence="9" id="KW-1185">Reference proteome</keyword>
<evidence type="ECO:0000256" key="4">
    <source>
        <dbReference type="ARBA" id="ARBA00022825"/>
    </source>
</evidence>
<accession>A0A8J5UWR6</accession>
<evidence type="ECO:0000256" key="1">
    <source>
        <dbReference type="ARBA" id="ARBA00011073"/>
    </source>
</evidence>
<feature type="active site" description="Charge relay system" evidence="5">
    <location>
        <position position="152"/>
    </location>
</feature>
<dbReference type="GO" id="GO:0006508">
    <property type="term" value="P:proteolysis"/>
    <property type="evidence" value="ECO:0007669"/>
    <property type="project" value="UniProtKB-KW"/>
</dbReference>
<dbReference type="RefSeq" id="XP_049263417.1">
    <property type="nucleotide sequence ID" value="XM_049407105.1"/>
</dbReference>
<feature type="active site" description="Charge relay system" evidence="5">
    <location>
        <position position="121"/>
    </location>
</feature>
<proteinExistence type="inferred from homology"/>
<comment type="similarity">
    <text evidence="1 5">Belongs to the peptidase S8 family.</text>
</comment>
<dbReference type="PROSITE" id="PS00137">
    <property type="entry name" value="SUBTILASE_HIS"/>
    <property type="match status" value="1"/>
</dbReference>
<evidence type="ECO:0000313" key="9">
    <source>
        <dbReference type="Proteomes" id="UP000694255"/>
    </source>
</evidence>
<evidence type="ECO:0000256" key="2">
    <source>
        <dbReference type="ARBA" id="ARBA00022670"/>
    </source>
</evidence>
<dbReference type="PANTHER" id="PTHR43806">
    <property type="entry name" value="PEPTIDASE S8"/>
    <property type="match status" value="1"/>
</dbReference>
<keyword evidence="4 5" id="KW-0720">Serine protease</keyword>
<evidence type="ECO:0000259" key="6">
    <source>
        <dbReference type="Pfam" id="PF00082"/>
    </source>
</evidence>
<evidence type="ECO:0000256" key="5">
    <source>
        <dbReference type="PROSITE-ProRule" id="PRU01240"/>
    </source>
</evidence>
<dbReference type="GeneID" id="73470068"/>
<evidence type="ECO:0000259" key="7">
    <source>
        <dbReference type="Pfam" id="PF05922"/>
    </source>
</evidence>
<dbReference type="AlphaFoldDB" id="A0A8J5UWR6"/>
<comment type="caution">
    <text evidence="8">The sequence shown here is derived from an EMBL/GenBank/DDBJ whole genome shotgun (WGS) entry which is preliminary data.</text>
</comment>
<feature type="domain" description="Peptidase S8/S53" evidence="6">
    <location>
        <begin position="119"/>
        <end position="339"/>
    </location>
</feature>
<dbReference type="InterPro" id="IPR023827">
    <property type="entry name" value="Peptidase_S8_Asp-AS"/>
</dbReference>
<dbReference type="InterPro" id="IPR010259">
    <property type="entry name" value="S8pro/Inhibitor_I9"/>
</dbReference>
<sequence>MPYLVSLKNSVSLDSFMNYDLTYPKSLQVQQLISNSFSFGNFNAFAGSFSKEIIDRLKRCPLVAEVTPDIMLKAYEIFKQDDAPRHLARLSRKKRLNPHRNYSYYFDSNYIGMQVNAYVLDSGVQIYHPEFEGRAIHGRDFTRDGPGDVNGHGTHVAGIIGSRTYGVAKNVQIVEVKALNDKGAGSLSTIIAAIEFAANHRLQSGRMGVANLSLGAYKNAMLNSAIEKAVRTGLVIVAAAGNSNIDACLTSPASSGAAITVGAIDDFNDSLANFSNFGECVDVFSSGAYVESINIKDSSKPSILSGTSMSAPIVTGLVANLLSEGIPPHLIKETLMKRSVKNRMHLTALHLKKRTPNRIAYTGIEYEESKAEIKSV</sequence>
<evidence type="ECO:0008006" key="10">
    <source>
        <dbReference type="Google" id="ProtNLM"/>
    </source>
</evidence>
<dbReference type="PROSITE" id="PS51892">
    <property type="entry name" value="SUBTILASE"/>
    <property type="match status" value="1"/>
</dbReference>
<name>A0A8J5UWR6_9ASCO</name>
<organism evidence="8 9">
    <name type="scientific">[Candida] subhashii</name>
    <dbReference type="NCBI Taxonomy" id="561895"/>
    <lineage>
        <taxon>Eukaryota</taxon>
        <taxon>Fungi</taxon>
        <taxon>Dikarya</taxon>
        <taxon>Ascomycota</taxon>
        <taxon>Saccharomycotina</taxon>
        <taxon>Pichiomycetes</taxon>
        <taxon>Debaryomycetaceae</taxon>
        <taxon>Spathaspora</taxon>
    </lineage>
</organism>
<protein>
    <recommendedName>
        <fullName evidence="10">Peptidase S8/S53 domain-containing protein</fullName>
    </recommendedName>
</protein>
<dbReference type="InterPro" id="IPR000209">
    <property type="entry name" value="Peptidase_S8/S53_dom"/>
</dbReference>
<dbReference type="InterPro" id="IPR023828">
    <property type="entry name" value="Peptidase_S8_Ser-AS"/>
</dbReference>
<evidence type="ECO:0000313" key="8">
    <source>
        <dbReference type="EMBL" id="KAG7663185.1"/>
    </source>
</evidence>
<reference evidence="8 9" key="1">
    <citation type="journal article" date="2021" name="DNA Res.">
        <title>Genome analysis of Candida subhashii reveals its hybrid nature and dual mitochondrial genome conformations.</title>
        <authorList>
            <person name="Mixao V."/>
            <person name="Hegedusova E."/>
            <person name="Saus E."/>
            <person name="Pryszcz L.P."/>
            <person name="Cillingova A."/>
            <person name="Nosek J."/>
            <person name="Gabaldon T."/>
        </authorList>
    </citation>
    <scope>NUCLEOTIDE SEQUENCE [LARGE SCALE GENOMIC DNA]</scope>
    <source>
        <strain evidence="8 9">CBS 10753</strain>
    </source>
</reference>
<feature type="domain" description="Inhibitor I9" evidence="7">
    <location>
        <begin position="29"/>
        <end position="73"/>
    </location>
</feature>
<keyword evidence="2 5" id="KW-0645">Protease</keyword>
<dbReference type="PANTHER" id="PTHR43806:SF13">
    <property type="entry name" value="SUBTILASE-TYPE PROTEINASE RRT12"/>
    <property type="match status" value="1"/>
</dbReference>
<dbReference type="InterPro" id="IPR022398">
    <property type="entry name" value="Peptidase_S8_His-AS"/>
</dbReference>
<dbReference type="Pfam" id="PF00082">
    <property type="entry name" value="Peptidase_S8"/>
    <property type="match status" value="1"/>
</dbReference>
<dbReference type="FunFam" id="3.40.50.200:FF:000007">
    <property type="entry name" value="Subtilisin-like serine protease"/>
    <property type="match status" value="1"/>
</dbReference>
<dbReference type="InterPro" id="IPR034193">
    <property type="entry name" value="PCSK9_ProteinaseK-like"/>
</dbReference>
<keyword evidence="3 5" id="KW-0378">Hydrolase</keyword>
<dbReference type="EMBL" id="JAGSYN010000143">
    <property type="protein sequence ID" value="KAG7663185.1"/>
    <property type="molecule type" value="Genomic_DNA"/>
</dbReference>
<dbReference type="InterPro" id="IPR050131">
    <property type="entry name" value="Peptidase_S8_subtilisin-like"/>
</dbReference>
<dbReference type="CDD" id="cd04077">
    <property type="entry name" value="Peptidases_S8_PCSK9_ProteinaseK_like"/>
    <property type="match status" value="1"/>
</dbReference>
<evidence type="ECO:0000256" key="3">
    <source>
        <dbReference type="ARBA" id="ARBA00022801"/>
    </source>
</evidence>
<gene>
    <name evidence="8" type="ORF">J8A68_003267</name>
</gene>
<dbReference type="Pfam" id="PF05922">
    <property type="entry name" value="Inhibitor_I9"/>
    <property type="match status" value="1"/>
</dbReference>